<proteinExistence type="predicted"/>
<organism evidence="1 2">
    <name type="scientific">Saccharothrix coeruleofusca</name>
    <dbReference type="NCBI Taxonomy" id="33919"/>
    <lineage>
        <taxon>Bacteria</taxon>
        <taxon>Bacillati</taxon>
        <taxon>Actinomycetota</taxon>
        <taxon>Actinomycetes</taxon>
        <taxon>Pseudonocardiales</taxon>
        <taxon>Pseudonocardiaceae</taxon>
        <taxon>Saccharothrix</taxon>
    </lineage>
</organism>
<protein>
    <submittedName>
        <fullName evidence="1">Uncharacterized protein</fullName>
    </submittedName>
</protein>
<reference evidence="1" key="1">
    <citation type="journal article" date="2014" name="Int. J. Syst. Evol. Microbiol.">
        <title>Complete genome sequence of Corynebacterium casei LMG S-19264T (=DSM 44701T), isolated from a smear-ripened cheese.</title>
        <authorList>
            <consortium name="US DOE Joint Genome Institute (JGI-PGF)"/>
            <person name="Walter F."/>
            <person name="Albersmeier A."/>
            <person name="Kalinowski J."/>
            <person name="Ruckert C."/>
        </authorList>
    </citation>
    <scope>NUCLEOTIDE SEQUENCE</scope>
    <source>
        <strain evidence="1">JCM 3313</strain>
    </source>
</reference>
<name>A0A918ASQ8_9PSEU</name>
<dbReference type="Proteomes" id="UP000639606">
    <property type="component" value="Unassembled WGS sequence"/>
</dbReference>
<evidence type="ECO:0000313" key="2">
    <source>
        <dbReference type="Proteomes" id="UP000639606"/>
    </source>
</evidence>
<sequence length="239" mass="25907">MAALDDLVRSARADIAARVVADLRARLLEQPHEWVVDQLLAEIAPRLGLDRLPTLPVQRARAHRVTPVPLTAESLVEATSHLAAWTSERLVAEGCLLVPPLPGGPLVEPRHRSPLGEALLAGAKDLLHALLFGTPEEGVLLDRVHREQLTLTLPGAKAEVFAFLREAATEFGTPSAWVDPDGGARHDQGVNVLMQVEYGEVAEELVGNGIVAALRLINKLEVNEVVLYARMEDVEQSPL</sequence>
<gene>
    <name evidence="1" type="ORF">GCM10010185_50090</name>
</gene>
<evidence type="ECO:0000313" key="1">
    <source>
        <dbReference type="EMBL" id="GGP71047.1"/>
    </source>
</evidence>
<dbReference type="AlphaFoldDB" id="A0A918ASQ8"/>
<dbReference type="EMBL" id="BMRG01000012">
    <property type="protein sequence ID" value="GGP71047.1"/>
    <property type="molecule type" value="Genomic_DNA"/>
</dbReference>
<dbReference type="RefSeq" id="WP_189225763.1">
    <property type="nucleotide sequence ID" value="NZ_BMRG01000012.1"/>
</dbReference>
<keyword evidence="2" id="KW-1185">Reference proteome</keyword>
<comment type="caution">
    <text evidence="1">The sequence shown here is derived from an EMBL/GenBank/DDBJ whole genome shotgun (WGS) entry which is preliminary data.</text>
</comment>
<accession>A0A918ASQ8</accession>
<reference evidence="1" key="2">
    <citation type="submission" date="2020-09" db="EMBL/GenBank/DDBJ databases">
        <authorList>
            <person name="Sun Q."/>
            <person name="Ohkuma M."/>
        </authorList>
    </citation>
    <scope>NUCLEOTIDE SEQUENCE</scope>
    <source>
        <strain evidence="1">JCM 3313</strain>
    </source>
</reference>